<dbReference type="InterPro" id="IPR046346">
    <property type="entry name" value="Aminoacid_DH-like_N_sf"/>
</dbReference>
<reference evidence="12 13" key="1">
    <citation type="journal article" date="2014" name="Genome Announc.">
        <title>Draft Genome Sequence of Moraxella bovoculi Strain 237T (ATCC BAA-1259T) Isolated from a Calf with Infectious Bovine Keratoconjunctivitis.</title>
        <authorList>
            <person name="Calcutt M.J."/>
            <person name="Foecking M.F."/>
            <person name="Martin N.T."/>
            <person name="Mhlanga-Mutangadura T."/>
            <person name="Reilly T.J."/>
        </authorList>
    </citation>
    <scope>NUCLEOTIDE SEQUENCE [LARGE SCALE GENOMIC DNA]</scope>
    <source>
        <strain evidence="12 13">237</strain>
    </source>
</reference>
<evidence type="ECO:0000256" key="3">
    <source>
        <dbReference type="ARBA" id="ARBA00022605"/>
    </source>
</evidence>
<evidence type="ECO:0000256" key="6">
    <source>
        <dbReference type="ARBA" id="ARBA00023141"/>
    </source>
</evidence>
<feature type="binding site" evidence="8">
    <location>
        <begin position="153"/>
        <end position="158"/>
    </location>
    <ligand>
        <name>NADP(+)</name>
        <dbReference type="ChEBI" id="CHEBI:58349"/>
    </ligand>
</feature>
<feature type="binding site" evidence="8">
    <location>
        <position position="239"/>
    </location>
    <ligand>
        <name>NADP(+)</name>
        <dbReference type="ChEBI" id="CHEBI:58349"/>
    </ligand>
</feature>
<feature type="binding site" evidence="8">
    <location>
        <position position="217"/>
    </location>
    <ligand>
        <name>NADP(+)</name>
        <dbReference type="ChEBI" id="CHEBI:58349"/>
    </ligand>
</feature>
<keyword evidence="3 8" id="KW-0028">Amino-acid biosynthesis</keyword>
<feature type="domain" description="Quinate/shikimate 5-dehydrogenase/glutamyl-tRNA reductase" evidence="9">
    <location>
        <begin position="120"/>
        <end position="198"/>
    </location>
</feature>
<evidence type="ECO:0000259" key="10">
    <source>
        <dbReference type="Pfam" id="PF08501"/>
    </source>
</evidence>
<feature type="binding site" evidence="8">
    <location>
        <begin position="130"/>
        <end position="134"/>
    </location>
    <ligand>
        <name>NADP(+)</name>
        <dbReference type="ChEBI" id="CHEBI:58349"/>
    </ligand>
</feature>
<feature type="domain" description="Shikimate dehydrogenase substrate binding N-terminal" evidence="10">
    <location>
        <begin position="6"/>
        <end position="93"/>
    </location>
</feature>
<feature type="binding site" evidence="8">
    <location>
        <position position="246"/>
    </location>
    <ligand>
        <name>shikimate</name>
        <dbReference type="ChEBI" id="CHEBI:36208"/>
    </ligand>
</feature>
<comment type="subunit">
    <text evidence="8">Homodimer.</text>
</comment>
<dbReference type="GO" id="GO:0008652">
    <property type="term" value="P:amino acid biosynthetic process"/>
    <property type="evidence" value="ECO:0007669"/>
    <property type="project" value="UniProtKB-KW"/>
</dbReference>
<protein>
    <recommendedName>
        <fullName evidence="2 8">Shikimate dehydrogenase (NADP(+))</fullName>
        <shortName evidence="8">SDH</shortName>
        <ecNumber evidence="2 8">1.1.1.25</ecNumber>
    </recommendedName>
</protein>
<feature type="binding site" evidence="8">
    <location>
        <position position="91"/>
    </location>
    <ligand>
        <name>shikimate</name>
        <dbReference type="ChEBI" id="CHEBI:36208"/>
    </ligand>
</feature>
<feature type="binding site" evidence="8">
    <location>
        <begin position="14"/>
        <end position="16"/>
    </location>
    <ligand>
        <name>shikimate</name>
        <dbReference type="ChEBI" id="CHEBI:36208"/>
    </ligand>
</feature>
<dbReference type="InterPro" id="IPR013708">
    <property type="entry name" value="Shikimate_DH-bd_N"/>
</dbReference>
<dbReference type="UniPathway" id="UPA00053">
    <property type="reaction ID" value="UER00087"/>
</dbReference>
<dbReference type="InterPro" id="IPR022893">
    <property type="entry name" value="Shikimate_DH_fam"/>
</dbReference>
<comment type="caution">
    <text evidence="12">The sequence shown here is derived from an EMBL/GenBank/DDBJ whole genome shotgun (WGS) entry which is preliminary data.</text>
</comment>
<dbReference type="Gene3D" id="3.40.50.10860">
    <property type="entry name" value="Leucine Dehydrogenase, chain A, domain 1"/>
    <property type="match status" value="1"/>
</dbReference>
<dbReference type="GO" id="GO:0005829">
    <property type="term" value="C:cytosol"/>
    <property type="evidence" value="ECO:0007669"/>
    <property type="project" value="TreeGrafter"/>
</dbReference>
<feature type="domain" description="SDH C-terminal" evidence="11">
    <location>
        <begin position="239"/>
        <end position="264"/>
    </location>
</feature>
<dbReference type="eggNOG" id="COG0169">
    <property type="taxonomic scope" value="Bacteria"/>
</dbReference>
<evidence type="ECO:0000256" key="5">
    <source>
        <dbReference type="ARBA" id="ARBA00023002"/>
    </source>
</evidence>
<comment type="catalytic activity">
    <reaction evidence="7 8">
        <text>shikimate + NADP(+) = 3-dehydroshikimate + NADPH + H(+)</text>
        <dbReference type="Rhea" id="RHEA:17737"/>
        <dbReference type="ChEBI" id="CHEBI:15378"/>
        <dbReference type="ChEBI" id="CHEBI:16630"/>
        <dbReference type="ChEBI" id="CHEBI:36208"/>
        <dbReference type="ChEBI" id="CHEBI:57783"/>
        <dbReference type="ChEBI" id="CHEBI:58349"/>
        <dbReference type="EC" id="1.1.1.25"/>
    </reaction>
</comment>
<evidence type="ECO:0000256" key="4">
    <source>
        <dbReference type="ARBA" id="ARBA00022857"/>
    </source>
</evidence>
<feature type="binding site" evidence="8">
    <location>
        <position position="219"/>
    </location>
    <ligand>
        <name>shikimate</name>
        <dbReference type="ChEBI" id="CHEBI:36208"/>
    </ligand>
</feature>
<evidence type="ECO:0000313" key="13">
    <source>
        <dbReference type="Proteomes" id="UP000035860"/>
    </source>
</evidence>
<feature type="binding site" evidence="8">
    <location>
        <position position="82"/>
    </location>
    <ligand>
        <name>NADP(+)</name>
        <dbReference type="ChEBI" id="CHEBI:58349"/>
    </ligand>
</feature>
<keyword evidence="13" id="KW-1185">Reference proteome</keyword>
<comment type="similarity">
    <text evidence="8">Belongs to the shikimate dehydrogenase family.</text>
</comment>
<dbReference type="Gene3D" id="3.40.50.720">
    <property type="entry name" value="NAD(P)-binding Rossmann-like Domain"/>
    <property type="match status" value="1"/>
</dbReference>
<evidence type="ECO:0000256" key="8">
    <source>
        <dbReference type="HAMAP-Rule" id="MF_00222"/>
    </source>
</evidence>
<dbReference type="RefSeq" id="WP_036367036.1">
    <property type="nucleotide sequence ID" value="NZ_AOMT01000043.1"/>
</dbReference>
<dbReference type="OrthoDB" id="9776868at2"/>
<dbReference type="PANTHER" id="PTHR21089:SF1">
    <property type="entry name" value="BIFUNCTIONAL 3-DEHYDROQUINATE DEHYDRATASE_SHIKIMATE DEHYDROGENASE, CHLOROPLASTIC"/>
    <property type="match status" value="1"/>
</dbReference>
<dbReference type="GO" id="GO:0009073">
    <property type="term" value="P:aromatic amino acid family biosynthetic process"/>
    <property type="evidence" value="ECO:0007669"/>
    <property type="project" value="UniProtKB-KW"/>
</dbReference>
<comment type="function">
    <text evidence="8">Involved in the biosynthesis of the chorismate, which leads to the biosynthesis of aromatic amino acids. Catalyzes the reversible NADPH linked reduction of 3-dehydroshikimate (DHSA) to yield shikimate (SA).</text>
</comment>
<keyword evidence="5 8" id="KW-0560">Oxidoreductase</keyword>
<dbReference type="PANTHER" id="PTHR21089">
    <property type="entry name" value="SHIKIMATE DEHYDROGENASE"/>
    <property type="match status" value="1"/>
</dbReference>
<dbReference type="EMBL" id="AOMT01000043">
    <property type="protein sequence ID" value="KDN24351.1"/>
    <property type="molecule type" value="Genomic_DNA"/>
</dbReference>
<dbReference type="NCBIfam" id="NF001310">
    <property type="entry name" value="PRK00258.1-2"/>
    <property type="match status" value="1"/>
</dbReference>
<dbReference type="GO" id="GO:0004764">
    <property type="term" value="F:shikimate 3-dehydrogenase (NADP+) activity"/>
    <property type="evidence" value="ECO:0007669"/>
    <property type="project" value="UniProtKB-UniRule"/>
</dbReference>
<dbReference type="CDD" id="cd01065">
    <property type="entry name" value="NAD_bind_Shikimate_DH"/>
    <property type="match status" value="1"/>
</dbReference>
<dbReference type="GO" id="GO:0019632">
    <property type="term" value="P:shikimate metabolic process"/>
    <property type="evidence" value="ECO:0007669"/>
    <property type="project" value="InterPro"/>
</dbReference>
<evidence type="ECO:0000259" key="9">
    <source>
        <dbReference type="Pfam" id="PF01488"/>
    </source>
</evidence>
<dbReference type="NCBIfam" id="TIGR00507">
    <property type="entry name" value="aroE"/>
    <property type="match status" value="1"/>
</dbReference>
<keyword evidence="4 8" id="KW-0521">NADP</keyword>
<name>A0A066UA92_9GAMM</name>
<dbReference type="EC" id="1.1.1.25" evidence="2 8"/>
<dbReference type="Pfam" id="PF18317">
    <property type="entry name" value="SDH_C"/>
    <property type="match status" value="1"/>
</dbReference>
<evidence type="ECO:0000256" key="2">
    <source>
        <dbReference type="ARBA" id="ARBA00012962"/>
    </source>
</evidence>
<evidence type="ECO:0000259" key="11">
    <source>
        <dbReference type="Pfam" id="PF18317"/>
    </source>
</evidence>
<gene>
    <name evidence="8 12" type="primary">aroE</name>
    <name evidence="12" type="ORF">MBO_09403</name>
</gene>
<dbReference type="Proteomes" id="UP000035860">
    <property type="component" value="Unassembled WGS sequence"/>
</dbReference>
<dbReference type="Pfam" id="PF01488">
    <property type="entry name" value="Shikimate_DH"/>
    <property type="match status" value="1"/>
</dbReference>
<dbReference type="InterPro" id="IPR036291">
    <property type="entry name" value="NAD(P)-bd_dom_sf"/>
</dbReference>
<feature type="binding site" evidence="8">
    <location>
        <position position="106"/>
    </location>
    <ligand>
        <name>shikimate</name>
        <dbReference type="ChEBI" id="CHEBI:36208"/>
    </ligand>
</feature>
<feature type="active site" description="Proton acceptor" evidence="8">
    <location>
        <position position="67"/>
    </location>
</feature>
<evidence type="ECO:0000313" key="12">
    <source>
        <dbReference type="EMBL" id="KDN24351.1"/>
    </source>
</evidence>
<dbReference type="InterPro" id="IPR011342">
    <property type="entry name" value="Shikimate_DH"/>
</dbReference>
<dbReference type="GO" id="GO:0050661">
    <property type="term" value="F:NADP binding"/>
    <property type="evidence" value="ECO:0007669"/>
    <property type="project" value="InterPro"/>
</dbReference>
<dbReference type="SUPFAM" id="SSF53223">
    <property type="entry name" value="Aminoacid dehydrogenase-like, N-terminal domain"/>
    <property type="match status" value="1"/>
</dbReference>
<accession>A0A066UA92</accession>
<dbReference type="SUPFAM" id="SSF51735">
    <property type="entry name" value="NAD(P)-binding Rossmann-fold domains"/>
    <property type="match status" value="1"/>
</dbReference>
<dbReference type="HAMAP" id="MF_00222">
    <property type="entry name" value="Shikimate_DH_AroE"/>
    <property type="match status" value="1"/>
</dbReference>
<dbReference type="GO" id="GO:0009423">
    <property type="term" value="P:chorismate biosynthetic process"/>
    <property type="evidence" value="ECO:0007669"/>
    <property type="project" value="UniProtKB-UniRule"/>
</dbReference>
<evidence type="ECO:0000256" key="7">
    <source>
        <dbReference type="ARBA" id="ARBA00049442"/>
    </source>
</evidence>
<dbReference type="InterPro" id="IPR041121">
    <property type="entry name" value="SDH_C"/>
</dbReference>
<keyword evidence="6 8" id="KW-0057">Aromatic amino acid biosynthesis</keyword>
<feature type="binding site" evidence="8">
    <location>
        <position position="63"/>
    </location>
    <ligand>
        <name>shikimate</name>
        <dbReference type="ChEBI" id="CHEBI:36208"/>
    </ligand>
</feature>
<proteinExistence type="inferred from homology"/>
<dbReference type="Pfam" id="PF08501">
    <property type="entry name" value="Shikimate_dh_N"/>
    <property type="match status" value="1"/>
</dbReference>
<organism evidence="12 13">
    <name type="scientific">Moraxella bovoculi 237</name>
    <dbReference type="NCBI Taxonomy" id="743974"/>
    <lineage>
        <taxon>Bacteria</taxon>
        <taxon>Pseudomonadati</taxon>
        <taxon>Pseudomonadota</taxon>
        <taxon>Gammaproteobacteria</taxon>
        <taxon>Moraxellales</taxon>
        <taxon>Moraxellaceae</taxon>
        <taxon>Moraxella</taxon>
    </lineage>
</organism>
<comment type="pathway">
    <text evidence="1 8">Metabolic intermediate biosynthesis; chorismate biosynthesis; chorismate from D-erythrose 4-phosphate and phosphoenolpyruvate: step 4/7.</text>
</comment>
<dbReference type="AlphaFoldDB" id="A0A066UA92"/>
<evidence type="ECO:0000256" key="1">
    <source>
        <dbReference type="ARBA" id="ARBA00004871"/>
    </source>
</evidence>
<sequence>MQHFIVIGNPIAHSKSPDLHHAFADIAGLDISYRRQLCPDDKDSFNAVVEAFFNGGGVGANVTLPFKEIAFELCSQMGNLSEYATTAKAVNTLALRDGKLFGDNTDGRGLVADLLDEGVTLQGAHIAIIGAGGATRGAILPLIEQGARLTIFNRTLARAEALKADFETFGSIDINELHILKSGDFYADVIINATSATTTGQMLELSCGVRAGFAYDMMYGKPSEFLAHFEHQGVRCCDGYGMLIQQAKLAFELWTGKRVDLDKVDWDKHINNKINS</sequence>
<dbReference type="InterPro" id="IPR006151">
    <property type="entry name" value="Shikm_DH/Glu-tRNA_Rdtase"/>
</dbReference>